<accession>A0AAD5QR55</accession>
<dbReference type="SUPFAM" id="SSF81383">
    <property type="entry name" value="F-box domain"/>
    <property type="match status" value="1"/>
</dbReference>
<dbReference type="InterPro" id="IPR036047">
    <property type="entry name" value="F-box-like_dom_sf"/>
</dbReference>
<protein>
    <recommendedName>
        <fullName evidence="1">F-box domain-containing protein</fullName>
    </recommendedName>
</protein>
<dbReference type="EMBL" id="JAHQIW010004224">
    <property type="protein sequence ID" value="KAJ1361573.1"/>
    <property type="molecule type" value="Genomic_DNA"/>
</dbReference>
<evidence type="ECO:0000259" key="1">
    <source>
        <dbReference type="PROSITE" id="PS50181"/>
    </source>
</evidence>
<dbReference type="PROSITE" id="PS50181">
    <property type="entry name" value="FBOX"/>
    <property type="match status" value="1"/>
</dbReference>
<organism evidence="2 3">
    <name type="scientific">Parelaphostrongylus tenuis</name>
    <name type="common">Meningeal worm</name>
    <dbReference type="NCBI Taxonomy" id="148309"/>
    <lineage>
        <taxon>Eukaryota</taxon>
        <taxon>Metazoa</taxon>
        <taxon>Ecdysozoa</taxon>
        <taxon>Nematoda</taxon>
        <taxon>Chromadorea</taxon>
        <taxon>Rhabditida</taxon>
        <taxon>Rhabditina</taxon>
        <taxon>Rhabditomorpha</taxon>
        <taxon>Strongyloidea</taxon>
        <taxon>Metastrongylidae</taxon>
        <taxon>Parelaphostrongylus</taxon>
    </lineage>
</organism>
<dbReference type="InterPro" id="IPR001810">
    <property type="entry name" value="F-box_dom"/>
</dbReference>
<proteinExistence type="predicted"/>
<dbReference type="Proteomes" id="UP001196413">
    <property type="component" value="Unassembled WGS sequence"/>
</dbReference>
<keyword evidence="3" id="KW-1185">Reference proteome</keyword>
<name>A0AAD5QR55_PARTN</name>
<dbReference type="AlphaFoldDB" id="A0AAD5QR55"/>
<dbReference type="Pfam" id="PF00646">
    <property type="entry name" value="F-box"/>
    <property type="match status" value="1"/>
</dbReference>
<feature type="domain" description="F-box" evidence="1">
    <location>
        <begin position="41"/>
        <end position="89"/>
    </location>
</feature>
<sequence>MSGGSELLCMIDSVGNVRAGRSVKIVLRQSSPATTPGMKQNLSLNNLPDELIQMLNSFLTYEESINFTQCSRRLHRAIRRSALYFYDKMQIGDDHSECRLTDSRGRRRPLYFTSSSASRLLRLATNLTEVTILMREVDVNRNPYSATSIGDCSPFTPGGYLGRLFGPNPPPLPKLKQLSLHVDVMVESISVSPLRCPNEDLQYALYALSSAPFRTFVQISFCCAQFRESDVGARSYLIAGMEQTLKAAAEAGADTEFEVEPEEGYVDMTIEKGHVEYTFAFFYYNPSICEPAPTQELIDQRKSPVYA</sequence>
<comment type="caution">
    <text evidence="2">The sequence shown here is derived from an EMBL/GenBank/DDBJ whole genome shotgun (WGS) entry which is preliminary data.</text>
</comment>
<evidence type="ECO:0000313" key="2">
    <source>
        <dbReference type="EMBL" id="KAJ1361573.1"/>
    </source>
</evidence>
<gene>
    <name evidence="2" type="ORF">KIN20_020853</name>
</gene>
<reference evidence="2" key="1">
    <citation type="submission" date="2021-06" db="EMBL/GenBank/DDBJ databases">
        <title>Parelaphostrongylus tenuis whole genome reference sequence.</title>
        <authorList>
            <person name="Garwood T.J."/>
            <person name="Larsen P.A."/>
            <person name="Fountain-Jones N.M."/>
            <person name="Garbe J.R."/>
            <person name="Macchietto M.G."/>
            <person name="Kania S.A."/>
            <person name="Gerhold R.W."/>
            <person name="Richards J.E."/>
            <person name="Wolf T.M."/>
        </authorList>
    </citation>
    <scope>NUCLEOTIDE SEQUENCE</scope>
    <source>
        <strain evidence="2">MNPRO001-30</strain>
        <tissue evidence="2">Meninges</tissue>
    </source>
</reference>
<evidence type="ECO:0000313" key="3">
    <source>
        <dbReference type="Proteomes" id="UP001196413"/>
    </source>
</evidence>